<dbReference type="EMBL" id="CBBU010000003">
    <property type="protein sequence ID" value="CDA38219.1"/>
    <property type="molecule type" value="Genomic_DNA"/>
</dbReference>
<dbReference type="Proteomes" id="UP000018175">
    <property type="component" value="Unassembled WGS sequence"/>
</dbReference>
<reference evidence="2" key="1">
    <citation type="submission" date="2012-11" db="EMBL/GenBank/DDBJ databases">
        <title>Dependencies among metagenomic species, viruses, plasmids and units of genetic variation.</title>
        <authorList>
            <person name="Nielsen H.B."/>
            <person name="Almeida M."/>
            <person name="Juncker A.S."/>
            <person name="Rasmussen S."/>
            <person name="Li J."/>
            <person name="Sunagawa S."/>
            <person name="Plichta D."/>
            <person name="Gautier L."/>
            <person name="Le Chatelier E."/>
            <person name="Peletier E."/>
            <person name="Bonde I."/>
            <person name="Nielsen T."/>
            <person name="Manichanh C."/>
            <person name="Arumugam M."/>
            <person name="Batto J."/>
            <person name="Santos M.B.Q.D."/>
            <person name="Blom N."/>
            <person name="Borruel N."/>
            <person name="Burgdorf K.S."/>
            <person name="Boumezbeur F."/>
            <person name="Casellas F."/>
            <person name="Dore J."/>
            <person name="Guarner F."/>
            <person name="Hansen T."/>
            <person name="Hildebrand F."/>
            <person name="Kaas R.S."/>
            <person name="Kennedy S."/>
            <person name="Kristiansen K."/>
            <person name="Kultima J.R."/>
            <person name="Leonard P."/>
            <person name="Levenez F."/>
            <person name="Lund O."/>
            <person name="Moumen B."/>
            <person name="Le Paslier D."/>
            <person name="Pons N."/>
            <person name="Pedersen O."/>
            <person name="Prifti E."/>
            <person name="Qin J."/>
            <person name="Raes J."/>
            <person name="Tap J."/>
            <person name="Tims S."/>
            <person name="Ussery D.W."/>
            <person name="Yamada T."/>
            <person name="MetaHit consortium"/>
            <person name="Renault P."/>
            <person name="Sicheritz-Ponten T."/>
            <person name="Bork P."/>
            <person name="Wang J."/>
            <person name="Brunak S."/>
            <person name="Ehrlich S.D."/>
        </authorList>
    </citation>
    <scope>NUCLEOTIDE SEQUENCE [LARGE SCALE GENOMIC DNA]</scope>
</reference>
<gene>
    <name evidence="2" type="ORF">BN765_00982</name>
</gene>
<organism evidence="2">
    <name type="scientific">Lachnospira eligens CAG:72</name>
    <dbReference type="NCBI Taxonomy" id="1263077"/>
    <lineage>
        <taxon>Bacteria</taxon>
        <taxon>Bacillati</taxon>
        <taxon>Bacillota</taxon>
        <taxon>Clostridia</taxon>
        <taxon>Lachnospirales</taxon>
        <taxon>Lachnospiraceae</taxon>
        <taxon>Lachnospira</taxon>
    </lineage>
</organism>
<accession>R5ZP05</accession>
<keyword evidence="1" id="KW-0472">Membrane</keyword>
<proteinExistence type="predicted"/>
<comment type="caution">
    <text evidence="2">The sequence shown here is derived from an EMBL/GenBank/DDBJ whole genome shotgun (WGS) entry which is preliminary data.</text>
</comment>
<evidence type="ECO:0000256" key="1">
    <source>
        <dbReference type="SAM" id="Phobius"/>
    </source>
</evidence>
<dbReference type="AlphaFoldDB" id="R5ZP05"/>
<protein>
    <submittedName>
        <fullName evidence="2">Two-component system PleD related family response regulator</fullName>
    </submittedName>
</protein>
<feature type="transmembrane region" description="Helical" evidence="1">
    <location>
        <begin position="139"/>
        <end position="159"/>
    </location>
</feature>
<sequence length="180" mass="20090">MASGFIFSTVDEVTPADKRTSVVVKPEDTRYIGDDTIEYYVKIRAGAGNNNALAFVSRHQEVEVYAGGRLIYYIKAHSSIYGTTTGTNYTIVNLPPYTTDITVRLTNVYAGHKIRGTTFEYGDETKLVKELIAKSLPSAVLSSFIIIVGFAMIILWIFCRKKIAQTQALFYFGIFAMIRS</sequence>
<name>R5ZP05_9FIRM</name>
<evidence type="ECO:0000313" key="2">
    <source>
        <dbReference type="EMBL" id="CDA38219.1"/>
    </source>
</evidence>
<keyword evidence="1" id="KW-1133">Transmembrane helix</keyword>
<keyword evidence="1" id="KW-0812">Transmembrane</keyword>